<sequence length="80" mass="8962">MNALQYVLSQQLGEPFLTASERQSNSVGPSVQALTLSDYETGISFQTCQWRSLVVCSWRNQLHKTLSQCAFLTGLFGYLI</sequence>
<proteinExistence type="predicted"/>
<organism evidence="1 2">
    <name type="scientific">Steinernema carpocapsae</name>
    <name type="common">Entomopathogenic nematode</name>
    <dbReference type="NCBI Taxonomy" id="34508"/>
    <lineage>
        <taxon>Eukaryota</taxon>
        <taxon>Metazoa</taxon>
        <taxon>Ecdysozoa</taxon>
        <taxon>Nematoda</taxon>
        <taxon>Chromadorea</taxon>
        <taxon>Rhabditida</taxon>
        <taxon>Tylenchina</taxon>
        <taxon>Panagrolaimomorpha</taxon>
        <taxon>Strongyloidoidea</taxon>
        <taxon>Steinernematidae</taxon>
        <taxon>Steinernema</taxon>
    </lineage>
</organism>
<evidence type="ECO:0000313" key="1">
    <source>
        <dbReference type="EMBL" id="TKR89284.1"/>
    </source>
</evidence>
<reference evidence="1 2" key="2">
    <citation type="journal article" date="2019" name="G3 (Bethesda)">
        <title>Hybrid Assembly of the Genome of the Entomopathogenic Nematode Steinernema carpocapsae Identifies the X-Chromosome.</title>
        <authorList>
            <person name="Serra L."/>
            <person name="Macchietto M."/>
            <person name="Macias-Munoz A."/>
            <person name="McGill C.J."/>
            <person name="Rodriguez I.M."/>
            <person name="Rodriguez B."/>
            <person name="Murad R."/>
            <person name="Mortazavi A."/>
        </authorList>
    </citation>
    <scope>NUCLEOTIDE SEQUENCE [LARGE SCALE GENOMIC DNA]</scope>
    <source>
        <strain evidence="1 2">ALL</strain>
    </source>
</reference>
<reference evidence="1 2" key="1">
    <citation type="journal article" date="2015" name="Genome Biol.">
        <title>Comparative genomics of Steinernema reveals deeply conserved gene regulatory networks.</title>
        <authorList>
            <person name="Dillman A.R."/>
            <person name="Macchietto M."/>
            <person name="Porter C.F."/>
            <person name="Rogers A."/>
            <person name="Williams B."/>
            <person name="Antoshechkin I."/>
            <person name="Lee M.M."/>
            <person name="Goodwin Z."/>
            <person name="Lu X."/>
            <person name="Lewis E.E."/>
            <person name="Goodrich-Blair H."/>
            <person name="Stock S.P."/>
            <person name="Adams B.J."/>
            <person name="Sternberg P.W."/>
            <person name="Mortazavi A."/>
        </authorList>
    </citation>
    <scope>NUCLEOTIDE SEQUENCE [LARGE SCALE GENOMIC DNA]</scope>
    <source>
        <strain evidence="1 2">ALL</strain>
    </source>
</reference>
<name>A0A4U5P0Y5_STECR</name>
<dbReference type="Proteomes" id="UP000298663">
    <property type="component" value="Unassembled WGS sequence"/>
</dbReference>
<dbReference type="AlphaFoldDB" id="A0A4U5P0Y5"/>
<accession>A0A4U5P0Y5</accession>
<dbReference type="EMBL" id="AZBU02000003">
    <property type="protein sequence ID" value="TKR89284.1"/>
    <property type="molecule type" value="Genomic_DNA"/>
</dbReference>
<keyword evidence="2" id="KW-1185">Reference proteome</keyword>
<gene>
    <name evidence="1" type="ORF">L596_013413</name>
</gene>
<protein>
    <submittedName>
        <fullName evidence="1">Uncharacterized protein</fullName>
    </submittedName>
</protein>
<evidence type="ECO:0000313" key="2">
    <source>
        <dbReference type="Proteomes" id="UP000298663"/>
    </source>
</evidence>
<comment type="caution">
    <text evidence="1">The sequence shown here is derived from an EMBL/GenBank/DDBJ whole genome shotgun (WGS) entry which is preliminary data.</text>
</comment>